<dbReference type="RefSeq" id="WP_345718941.1">
    <property type="nucleotide sequence ID" value="NZ_BAAAZO010000014.1"/>
</dbReference>
<gene>
    <name evidence="1" type="ORF">GCM10022223_70060</name>
</gene>
<organism evidence="1 2">
    <name type="scientific">Kineosporia mesophila</name>
    <dbReference type="NCBI Taxonomy" id="566012"/>
    <lineage>
        <taxon>Bacteria</taxon>
        <taxon>Bacillati</taxon>
        <taxon>Actinomycetota</taxon>
        <taxon>Actinomycetes</taxon>
        <taxon>Kineosporiales</taxon>
        <taxon>Kineosporiaceae</taxon>
        <taxon>Kineosporia</taxon>
    </lineage>
</organism>
<accession>A0ABP7AUA7</accession>
<name>A0ABP7AUA7_9ACTN</name>
<evidence type="ECO:0000313" key="1">
    <source>
        <dbReference type="EMBL" id="GAA3640825.1"/>
    </source>
</evidence>
<sequence>MPVLFRGLGQCRVRGVCPVSQVCLGRGIPGESVAFRGPGRCRAGESVEALVGEWASALVRGLVRAWERRVPGWFRVLVRFRERARPLGLESGPVPEPYRALEPALAGVS</sequence>
<dbReference type="EMBL" id="BAAAZO010000014">
    <property type="protein sequence ID" value="GAA3640825.1"/>
    <property type="molecule type" value="Genomic_DNA"/>
</dbReference>
<reference evidence="2" key="1">
    <citation type="journal article" date="2019" name="Int. J. Syst. Evol. Microbiol.">
        <title>The Global Catalogue of Microorganisms (GCM) 10K type strain sequencing project: providing services to taxonomists for standard genome sequencing and annotation.</title>
        <authorList>
            <consortium name="The Broad Institute Genomics Platform"/>
            <consortium name="The Broad Institute Genome Sequencing Center for Infectious Disease"/>
            <person name="Wu L."/>
            <person name="Ma J."/>
        </authorList>
    </citation>
    <scope>NUCLEOTIDE SEQUENCE [LARGE SCALE GENOMIC DNA]</scope>
    <source>
        <strain evidence="2">JCM 16902</strain>
    </source>
</reference>
<protein>
    <submittedName>
        <fullName evidence="1">Uncharacterized protein</fullName>
    </submittedName>
</protein>
<proteinExistence type="predicted"/>
<evidence type="ECO:0000313" key="2">
    <source>
        <dbReference type="Proteomes" id="UP001501074"/>
    </source>
</evidence>
<dbReference type="Proteomes" id="UP001501074">
    <property type="component" value="Unassembled WGS sequence"/>
</dbReference>
<comment type="caution">
    <text evidence="1">The sequence shown here is derived from an EMBL/GenBank/DDBJ whole genome shotgun (WGS) entry which is preliminary data.</text>
</comment>
<keyword evidence="2" id="KW-1185">Reference proteome</keyword>